<organism evidence="1 2">
    <name type="scientific">Fundidesulfovibrio magnetotacticus</name>
    <dbReference type="NCBI Taxonomy" id="2730080"/>
    <lineage>
        <taxon>Bacteria</taxon>
        <taxon>Pseudomonadati</taxon>
        <taxon>Thermodesulfobacteriota</taxon>
        <taxon>Desulfovibrionia</taxon>
        <taxon>Desulfovibrionales</taxon>
        <taxon>Desulfovibrionaceae</taxon>
        <taxon>Fundidesulfovibrio</taxon>
    </lineage>
</organism>
<sequence length="151" mass="16758">MPAKAAKEEIDDPDAKNGVYLAAQVSKKNYGPPESKFFLRRGAGGILLPVKNRRLQDLDLERVLKEKAYALVKSREEEGEKPLTLKGIGDIEPARWKREGLKGATKVNVRQAIAVAIREERLFEVVRYNPGNHRNVTYLATAPDAPRAPAG</sequence>
<dbReference type="AlphaFoldDB" id="A0A6V8LTA1"/>
<accession>A0A6V8LTA1</accession>
<comment type="caution">
    <text evidence="1">The sequence shown here is derived from an EMBL/GenBank/DDBJ whole genome shotgun (WGS) entry which is preliminary data.</text>
</comment>
<gene>
    <name evidence="1" type="ORF">NNJEOMEG_01140</name>
</gene>
<reference evidence="1 2" key="1">
    <citation type="submission" date="2020-04" db="EMBL/GenBank/DDBJ databases">
        <authorList>
            <consortium name="Desulfovibrio sp. FSS-1 genome sequencing consortium"/>
            <person name="Shimoshige H."/>
            <person name="Kobayashi H."/>
            <person name="Maekawa T."/>
        </authorList>
    </citation>
    <scope>NUCLEOTIDE SEQUENCE [LARGE SCALE GENOMIC DNA]</scope>
    <source>
        <strain evidence="1 2">SIID29052-01</strain>
    </source>
</reference>
<dbReference type="EMBL" id="BLTE01000004">
    <property type="protein sequence ID" value="GFK93309.1"/>
    <property type="molecule type" value="Genomic_DNA"/>
</dbReference>
<keyword evidence="2" id="KW-1185">Reference proteome</keyword>
<evidence type="ECO:0000313" key="1">
    <source>
        <dbReference type="EMBL" id="GFK93309.1"/>
    </source>
</evidence>
<evidence type="ECO:0000313" key="2">
    <source>
        <dbReference type="Proteomes" id="UP000494245"/>
    </source>
</evidence>
<proteinExistence type="predicted"/>
<name>A0A6V8LTA1_9BACT</name>
<reference evidence="1 2" key="2">
    <citation type="submission" date="2020-05" db="EMBL/GenBank/DDBJ databases">
        <title>Draft genome sequence of Desulfovibrio sp. strainFSS-1.</title>
        <authorList>
            <person name="Shimoshige H."/>
            <person name="Kobayashi H."/>
            <person name="Maekawa T."/>
        </authorList>
    </citation>
    <scope>NUCLEOTIDE SEQUENCE [LARGE SCALE GENOMIC DNA]</scope>
    <source>
        <strain evidence="1 2">SIID29052-01</strain>
    </source>
</reference>
<protein>
    <submittedName>
        <fullName evidence="1">Uncharacterized protein</fullName>
    </submittedName>
</protein>
<dbReference type="Proteomes" id="UP000494245">
    <property type="component" value="Unassembled WGS sequence"/>
</dbReference>